<proteinExistence type="predicted"/>
<feature type="compositionally biased region" description="Low complexity" evidence="1">
    <location>
        <begin position="381"/>
        <end position="394"/>
    </location>
</feature>
<accession>A0ABS9YWU3</accession>
<dbReference type="SUPFAM" id="SSF53474">
    <property type="entry name" value="alpha/beta-Hydrolases"/>
    <property type="match status" value="1"/>
</dbReference>
<dbReference type="InterPro" id="IPR029058">
    <property type="entry name" value="AB_hydrolase_fold"/>
</dbReference>
<feature type="compositionally biased region" description="Low complexity" evidence="1">
    <location>
        <begin position="315"/>
        <end position="337"/>
    </location>
</feature>
<dbReference type="Proteomes" id="UP001139068">
    <property type="component" value="Unassembled WGS sequence"/>
</dbReference>
<sequence>MATALVALTLGLTPTVSSAPLLAAATVDYLRGTNIGRTPTDEQYRAFIGQVLEGTGTPADPPTAAGNVPYNAGFWPVSHGLVFDFTWNASVAQGVQNLAARNPQGDVIFGMSQGAVVASQYQAQHPQGTGNTFVLVENPARPNGGVLSRFAGLYIPILDITFAGATPDTGDTTVDVARQYDGWADFPTYPLNLLATANAILGMIDVHGPTQTQLTAADIEAAKAAGNGMYYQQRRDTTYYLIRTPRLPLLMPLSGIVPDPILDALDPPLRALVELGYDRTDYSQPTTARLLPSIGAVQPVAASAQAAVSTAPVPSVPRLNATTRPTARAATKPALPTRPHPNTSPDRVIAPGTGAVSPAAKTTEVGTKGPGTGSPQRRITPAAADRSPRRAAWPNGTRAS</sequence>
<evidence type="ECO:0000256" key="1">
    <source>
        <dbReference type="SAM" id="MobiDB-lite"/>
    </source>
</evidence>
<feature type="region of interest" description="Disordered" evidence="1">
    <location>
        <begin position="315"/>
        <end position="400"/>
    </location>
</feature>
<evidence type="ECO:0000313" key="4">
    <source>
        <dbReference type="EMBL" id="MCI4675228.1"/>
    </source>
</evidence>
<comment type="caution">
    <text evidence="4">The sequence shown here is derived from an EMBL/GenBank/DDBJ whole genome shotgun (WGS) entry which is preliminary data.</text>
</comment>
<evidence type="ECO:0000259" key="3">
    <source>
        <dbReference type="Pfam" id="PF08237"/>
    </source>
</evidence>
<dbReference type="RefSeq" id="WP_243071572.1">
    <property type="nucleotide sequence ID" value="NZ_JAIVFL010000001.1"/>
</dbReference>
<protein>
    <submittedName>
        <fullName evidence="4">PE-PPE domain-containing protein</fullName>
    </submittedName>
</protein>
<dbReference type="EMBL" id="JAIVFL010000001">
    <property type="protein sequence ID" value="MCI4675228.1"/>
    <property type="molecule type" value="Genomic_DNA"/>
</dbReference>
<feature type="chain" id="PRO_5046702123" evidence="2">
    <location>
        <begin position="20"/>
        <end position="400"/>
    </location>
</feature>
<evidence type="ECO:0000256" key="2">
    <source>
        <dbReference type="SAM" id="SignalP"/>
    </source>
</evidence>
<reference evidence="4" key="1">
    <citation type="journal article" date="2022" name="ISME J.">
        <title>Identification of active gaseous-alkane degraders at natural gas seeps.</title>
        <authorList>
            <person name="Farhan Ul Haque M."/>
            <person name="Hernandez M."/>
            <person name="Crombie A.T."/>
            <person name="Murrell J.C."/>
        </authorList>
    </citation>
    <scope>NUCLEOTIDE SEQUENCE</scope>
    <source>
        <strain evidence="4">ANDR5</strain>
    </source>
</reference>
<gene>
    <name evidence="4" type="ORF">K9U37_10170</name>
</gene>
<feature type="domain" description="PE-PPE" evidence="3">
    <location>
        <begin position="63"/>
        <end position="278"/>
    </location>
</feature>
<evidence type="ECO:0000313" key="5">
    <source>
        <dbReference type="Proteomes" id="UP001139068"/>
    </source>
</evidence>
<feature type="signal peptide" evidence="2">
    <location>
        <begin position="1"/>
        <end position="19"/>
    </location>
</feature>
<dbReference type="Pfam" id="PF08237">
    <property type="entry name" value="PE-PPE"/>
    <property type="match status" value="1"/>
</dbReference>
<keyword evidence="2" id="KW-0732">Signal</keyword>
<name>A0ABS9YWU3_9MYCO</name>
<keyword evidence="5" id="KW-1185">Reference proteome</keyword>
<dbReference type="InterPro" id="IPR013228">
    <property type="entry name" value="PE-PPE_C"/>
</dbReference>
<organism evidence="4 5">
    <name type="scientific">Candidatus Mycolicibacterium alkanivorans</name>
    <dbReference type="NCBI Taxonomy" id="2954114"/>
    <lineage>
        <taxon>Bacteria</taxon>
        <taxon>Bacillati</taxon>
        <taxon>Actinomycetota</taxon>
        <taxon>Actinomycetes</taxon>
        <taxon>Mycobacteriales</taxon>
        <taxon>Mycobacteriaceae</taxon>
        <taxon>Mycolicibacterium</taxon>
    </lineage>
</organism>